<proteinExistence type="predicted"/>
<dbReference type="Gene3D" id="1.10.490.110">
    <property type="entry name" value="Uncharacterized conserved protein DUF2267"/>
    <property type="match status" value="1"/>
</dbReference>
<dbReference type="GeneID" id="69117538"/>
<sequence length="142" mass="15759">MNFDEFTGTVQHRLELPGTGQAVRAIRATLSTLGERIPEGDARNIASSLPMEVDWYLTGAVHEHGQRFDWSAFVDRVTEIEGVDRPEAAYHAQVVVDLVCSVVPEADVRQLRDQLPESEDDENWGKLFGIVDAGGWEATHGE</sequence>
<protein>
    <submittedName>
        <fullName evidence="1">DUF2267 domain-containing protein</fullName>
    </submittedName>
</protein>
<dbReference type="AlphaFoldDB" id="A0ABD5NBS5"/>
<dbReference type="Proteomes" id="UP001595660">
    <property type="component" value="Unassembled WGS sequence"/>
</dbReference>
<dbReference type="EMBL" id="JBHRWN010000002">
    <property type="protein sequence ID" value="MFC3476551.1"/>
    <property type="molecule type" value="Genomic_DNA"/>
</dbReference>
<name>A0ABD5NBS5_9EURY</name>
<evidence type="ECO:0000313" key="1">
    <source>
        <dbReference type="EMBL" id="MFC3476551.1"/>
    </source>
</evidence>
<reference evidence="1 2" key="1">
    <citation type="journal article" date="2019" name="Int. J. Syst. Evol. Microbiol.">
        <title>The Global Catalogue of Microorganisms (GCM) 10K type strain sequencing project: providing services to taxonomists for standard genome sequencing and annotation.</title>
        <authorList>
            <consortium name="The Broad Institute Genomics Platform"/>
            <consortium name="The Broad Institute Genome Sequencing Center for Infectious Disease"/>
            <person name="Wu L."/>
            <person name="Ma J."/>
        </authorList>
    </citation>
    <scope>NUCLEOTIDE SEQUENCE [LARGE SCALE GENOMIC DNA]</scope>
    <source>
        <strain evidence="1 2">CGMCC 1.12562</strain>
    </source>
</reference>
<keyword evidence="2" id="KW-1185">Reference proteome</keyword>
<dbReference type="InterPro" id="IPR038282">
    <property type="entry name" value="DUF2267_sf"/>
</dbReference>
<organism evidence="1 2">
    <name type="scientific">Halobacterium litoreum</name>
    <dbReference type="NCBI Taxonomy" id="2039234"/>
    <lineage>
        <taxon>Archaea</taxon>
        <taxon>Methanobacteriati</taxon>
        <taxon>Methanobacteriota</taxon>
        <taxon>Stenosarchaea group</taxon>
        <taxon>Halobacteria</taxon>
        <taxon>Halobacteriales</taxon>
        <taxon>Halobacteriaceae</taxon>
        <taxon>Halobacterium</taxon>
    </lineage>
</organism>
<comment type="caution">
    <text evidence="1">The sequence shown here is derived from an EMBL/GenBank/DDBJ whole genome shotgun (WGS) entry which is preliminary data.</text>
</comment>
<dbReference type="Pfam" id="PF10025">
    <property type="entry name" value="DUF2267"/>
    <property type="match status" value="1"/>
</dbReference>
<evidence type="ECO:0000313" key="2">
    <source>
        <dbReference type="Proteomes" id="UP001595660"/>
    </source>
</evidence>
<dbReference type="InterPro" id="IPR018727">
    <property type="entry name" value="DUF2267"/>
</dbReference>
<gene>
    <name evidence="1" type="ORF">ACFOKC_02310</name>
</gene>
<accession>A0ABD5NBS5</accession>
<dbReference type="RefSeq" id="WP_232572302.1">
    <property type="nucleotide sequence ID" value="NZ_CP089466.1"/>
</dbReference>